<organism evidence="1 2">
    <name type="scientific">Streptomyces gulbargensis</name>
    <dbReference type="NCBI Taxonomy" id="364901"/>
    <lineage>
        <taxon>Bacteria</taxon>
        <taxon>Bacillati</taxon>
        <taxon>Actinomycetota</taxon>
        <taxon>Actinomycetes</taxon>
        <taxon>Kitasatosporales</taxon>
        <taxon>Streptomycetaceae</taxon>
        <taxon>Streptomyces</taxon>
    </lineage>
</organism>
<evidence type="ECO:0000313" key="1">
    <source>
        <dbReference type="EMBL" id="GAA3900682.1"/>
    </source>
</evidence>
<name>A0ABP7LF11_9ACTN</name>
<accession>A0ABP7LF11</accession>
<keyword evidence="2" id="KW-1185">Reference proteome</keyword>
<comment type="caution">
    <text evidence="1">The sequence shown here is derived from an EMBL/GenBank/DDBJ whole genome shotgun (WGS) entry which is preliminary data.</text>
</comment>
<proteinExistence type="predicted"/>
<dbReference type="Proteomes" id="UP001501000">
    <property type="component" value="Unassembled WGS sequence"/>
</dbReference>
<reference evidence="2" key="1">
    <citation type="journal article" date="2019" name="Int. J. Syst. Evol. Microbiol.">
        <title>The Global Catalogue of Microorganisms (GCM) 10K type strain sequencing project: providing services to taxonomists for standard genome sequencing and annotation.</title>
        <authorList>
            <consortium name="The Broad Institute Genomics Platform"/>
            <consortium name="The Broad Institute Genome Sequencing Center for Infectious Disease"/>
            <person name="Wu L."/>
            <person name="Ma J."/>
        </authorList>
    </citation>
    <scope>NUCLEOTIDE SEQUENCE [LARGE SCALE GENOMIC DNA]</scope>
    <source>
        <strain evidence="2">JCM 16956</strain>
    </source>
</reference>
<evidence type="ECO:0000313" key="2">
    <source>
        <dbReference type="Proteomes" id="UP001501000"/>
    </source>
</evidence>
<dbReference type="EMBL" id="BAABAJ010000002">
    <property type="protein sequence ID" value="GAA3900682.1"/>
    <property type="molecule type" value="Genomic_DNA"/>
</dbReference>
<dbReference type="RefSeq" id="WP_345278637.1">
    <property type="nucleotide sequence ID" value="NZ_BAABAJ010000002.1"/>
</dbReference>
<sequence length="207" mass="22706">MRPLLPSRPFPRRPPLPRLLRRLRRALAGLAAGGLAVGGLAVWFGAPYPAADPEASAARLKAEAGRVLEEARLPPDTRPVHNGVETGTCYHRGLRSLAHIDQGRPDVRSFELSWQVTGVPEKTAADAQERTRRRLTAAGWTRVPESGGEGGFRFEHPDSGDKVDVGWWEPTGTYAVSVYAPCGRLPEGFDPYHWTSAEWFPGAADRH</sequence>
<gene>
    <name evidence="1" type="ORF">GCM10022244_08580</name>
</gene>
<protein>
    <submittedName>
        <fullName evidence="1">Uncharacterized protein</fullName>
    </submittedName>
</protein>